<reference evidence="1 2" key="1">
    <citation type="journal article" date="2013" name="BMC Genomics">
        <title>Genome sequencing and comparative genomics of honey bee microsporidia, Nosema apis reveal novel insights into host-parasite interactions.</title>
        <authorList>
            <person name="Chen Yp."/>
            <person name="Pettis J.S."/>
            <person name="Zhao Y."/>
            <person name="Liu X."/>
            <person name="Tallon L.J."/>
            <person name="Sadzewicz L.D."/>
            <person name="Li R."/>
            <person name="Zheng H."/>
            <person name="Huang S."/>
            <person name="Zhang X."/>
            <person name="Hamilton M.C."/>
            <person name="Pernal S.F."/>
            <person name="Melathopoulos A.P."/>
            <person name="Yan X."/>
            <person name="Evans J.D."/>
        </authorList>
    </citation>
    <scope>NUCLEOTIDE SEQUENCE [LARGE SCALE GENOMIC DNA]</scope>
    <source>
        <strain evidence="1 2">BRL 01</strain>
    </source>
</reference>
<sequence length="209" mass="25262">MESIFTSKELYDYVNTKLQTDISLSQKLSILFKSIQKDFTVDKFMAVIFLNYIKCLNLLESDDILLIFKTSKMKYFKFFCFWREYINQLVKFNSNMEKILNEGIKFLNVKEFDGKLEIIEFLQIVKESEDKTKFIFEWENEWMKIEDICDNNLLLYKIKNKKYDNSNEKNKINNLSLKIKNDNFGNEKENFKNDGNDKNIYNFNYIEKN</sequence>
<dbReference type="VEuPathDB" id="MicrosporidiaDB:NAPIS_ORF02442"/>
<name>T0L657_9MICR</name>
<organism evidence="1 2">
    <name type="scientific">Vairimorpha apis BRL 01</name>
    <dbReference type="NCBI Taxonomy" id="1037528"/>
    <lineage>
        <taxon>Eukaryota</taxon>
        <taxon>Fungi</taxon>
        <taxon>Fungi incertae sedis</taxon>
        <taxon>Microsporidia</taxon>
        <taxon>Nosematidae</taxon>
        <taxon>Vairimorpha</taxon>
    </lineage>
</organism>
<dbReference type="EMBL" id="KE647341">
    <property type="protein sequence ID" value="EQB59994.1"/>
    <property type="molecule type" value="Genomic_DNA"/>
</dbReference>
<dbReference type="GO" id="GO:0016301">
    <property type="term" value="F:kinase activity"/>
    <property type="evidence" value="ECO:0007669"/>
    <property type="project" value="UniProtKB-KW"/>
</dbReference>
<accession>T0L657</accession>
<gene>
    <name evidence="1" type="ORF">NAPIS_ORF02442</name>
</gene>
<dbReference type="AlphaFoldDB" id="T0L657"/>
<dbReference type="Proteomes" id="UP000053780">
    <property type="component" value="Unassembled WGS sequence"/>
</dbReference>
<keyword evidence="1" id="KW-0418">Kinase</keyword>
<protein>
    <submittedName>
        <fullName evidence="1">Mps1-like thr tyr dual specificity protein kinase</fullName>
    </submittedName>
</protein>
<keyword evidence="1" id="KW-0808">Transferase</keyword>
<evidence type="ECO:0000313" key="1">
    <source>
        <dbReference type="EMBL" id="EQB59994.1"/>
    </source>
</evidence>
<dbReference type="HOGENOM" id="CLU_1315738_0_0_1"/>
<keyword evidence="2" id="KW-1185">Reference proteome</keyword>
<proteinExistence type="predicted"/>
<evidence type="ECO:0000313" key="2">
    <source>
        <dbReference type="Proteomes" id="UP000053780"/>
    </source>
</evidence>